<evidence type="ECO:0000259" key="7">
    <source>
        <dbReference type="Pfam" id="PF17815"/>
    </source>
</evidence>
<feature type="domain" description="Protease Do-like PDZ" evidence="7">
    <location>
        <begin position="388"/>
        <end position="520"/>
    </location>
</feature>
<keyword evidence="4" id="KW-0720">Serine protease</keyword>
<dbReference type="PANTHER" id="PTHR45980">
    <property type="match status" value="1"/>
</dbReference>
<evidence type="ECO:0000256" key="1">
    <source>
        <dbReference type="ARBA" id="ARBA00010541"/>
    </source>
</evidence>
<dbReference type="GO" id="GO:0004252">
    <property type="term" value="F:serine-type endopeptidase activity"/>
    <property type="evidence" value="ECO:0007669"/>
    <property type="project" value="InterPro"/>
</dbReference>
<dbReference type="InterPro" id="IPR041517">
    <property type="entry name" value="DEGP_PDZ"/>
</dbReference>
<reference evidence="8" key="1">
    <citation type="submission" date="2021-01" db="EMBL/GenBank/DDBJ databases">
        <authorList>
            <person name="Corre E."/>
            <person name="Pelletier E."/>
            <person name="Niang G."/>
            <person name="Scheremetjew M."/>
            <person name="Finn R."/>
            <person name="Kale V."/>
            <person name="Holt S."/>
            <person name="Cochrane G."/>
            <person name="Meng A."/>
            <person name="Brown T."/>
            <person name="Cohen L."/>
        </authorList>
    </citation>
    <scope>NUCLEOTIDE SEQUENCE</scope>
    <source>
        <strain evidence="8">NIES-2562</strain>
    </source>
</reference>
<dbReference type="SUPFAM" id="SSF50156">
    <property type="entry name" value="PDZ domain-like"/>
    <property type="match status" value="1"/>
</dbReference>
<dbReference type="InterPro" id="IPR046449">
    <property type="entry name" value="DEGP_PDZ_sf"/>
</dbReference>
<evidence type="ECO:0000256" key="5">
    <source>
        <dbReference type="SAM" id="MobiDB-lite"/>
    </source>
</evidence>
<evidence type="ECO:0000259" key="6">
    <source>
        <dbReference type="Pfam" id="PF13180"/>
    </source>
</evidence>
<dbReference type="InterPro" id="IPR009003">
    <property type="entry name" value="Peptidase_S1_PA"/>
</dbReference>
<evidence type="ECO:0000256" key="3">
    <source>
        <dbReference type="ARBA" id="ARBA00022801"/>
    </source>
</evidence>
<dbReference type="EMBL" id="HBIB01045854">
    <property type="protein sequence ID" value="CAE0267742.1"/>
    <property type="molecule type" value="Transcribed_RNA"/>
</dbReference>
<evidence type="ECO:0000313" key="8">
    <source>
        <dbReference type="EMBL" id="CAE0267742.1"/>
    </source>
</evidence>
<dbReference type="AlphaFoldDB" id="A0A7S3LVX3"/>
<dbReference type="Gene3D" id="2.30.42.10">
    <property type="match status" value="1"/>
</dbReference>
<dbReference type="PANTHER" id="PTHR45980:SF18">
    <property type="entry name" value="PROTEASE DO-LIKE 9"/>
    <property type="match status" value="1"/>
</dbReference>
<comment type="similarity">
    <text evidence="1">Belongs to the peptidase S1C family.</text>
</comment>
<dbReference type="PRINTS" id="PR00834">
    <property type="entry name" value="PROTEASES2C"/>
</dbReference>
<dbReference type="InterPro" id="IPR036034">
    <property type="entry name" value="PDZ_sf"/>
</dbReference>
<accession>A0A7S3LVX3</accession>
<dbReference type="Pfam" id="PF13180">
    <property type="entry name" value="PDZ_2"/>
    <property type="match status" value="1"/>
</dbReference>
<dbReference type="GO" id="GO:0006508">
    <property type="term" value="P:proteolysis"/>
    <property type="evidence" value="ECO:0007669"/>
    <property type="project" value="UniProtKB-KW"/>
</dbReference>
<evidence type="ECO:0008006" key="9">
    <source>
        <dbReference type="Google" id="ProtNLM"/>
    </source>
</evidence>
<name>A0A7S3LVX3_9EUKA</name>
<keyword evidence="2" id="KW-0645">Protease</keyword>
<dbReference type="Pfam" id="PF13365">
    <property type="entry name" value="Trypsin_2"/>
    <property type="match status" value="1"/>
</dbReference>
<organism evidence="8">
    <name type="scientific">Palpitomonas bilix</name>
    <dbReference type="NCBI Taxonomy" id="652834"/>
    <lineage>
        <taxon>Eukaryota</taxon>
        <taxon>Eukaryota incertae sedis</taxon>
    </lineage>
</organism>
<gene>
    <name evidence="8" type="ORF">PBIL07802_LOCUS30088</name>
</gene>
<sequence>MAPKKRSRVGEDKVEQVKVQATNPTGAGRRRGSFTRSPSFDSKNVVSPLSAAQFPPESFEEMMEEAEDSLADTLGAIVKVIAKHTEPNFSLPWQMRHQASSSSTGFCIEGKKILTNAHSVEYHSLVKVKKRGDDRKYVATVLAIGRECDIAMLMVEDDAFWEGVVPLTFGDLPHLQESVTVVGYPIGGDNISITQGVVSRIDLQQYAHGSIELLAVQIDAAINSGNSGGPAISSDRECIGIAFQSLKGDAENIGYIIPTPIIQHFLEDFEKNKKYTGFCDLGVFIQQLENPQMKAALKMEKSDKGVLVLKVMKTSPAAKVLRRFDVLTHFNGHPIASDGSVDFRNGERIFFSYLFHTMFAGEEAQVSFIRNGEKQSATVTLKPREPLVPSHIEERAPSYFIFAGLVFTVLTEPYMKAEYGDNFDYESPVQFLRKWLTSSREELNEEVVVLSQVLAHEVNVGFEVNNIVLRKVNGVKVKNLRSVVELALAITEAPKVTDEKTPDFCPAIDDNMVKFEFEDDEVSSQLLFPCMPGMYL</sequence>
<dbReference type="InterPro" id="IPR001478">
    <property type="entry name" value="PDZ"/>
</dbReference>
<feature type="compositionally biased region" description="Polar residues" evidence="5">
    <location>
        <begin position="34"/>
        <end position="47"/>
    </location>
</feature>
<proteinExistence type="inferred from homology"/>
<feature type="domain" description="PDZ" evidence="6">
    <location>
        <begin position="298"/>
        <end position="381"/>
    </location>
</feature>
<dbReference type="SUPFAM" id="SSF50494">
    <property type="entry name" value="Trypsin-like serine proteases"/>
    <property type="match status" value="1"/>
</dbReference>
<evidence type="ECO:0000256" key="2">
    <source>
        <dbReference type="ARBA" id="ARBA00022670"/>
    </source>
</evidence>
<protein>
    <recommendedName>
        <fullName evidence="9">Protease Do-like PDZ domain-containing protein</fullName>
    </recommendedName>
</protein>
<dbReference type="Pfam" id="PF17815">
    <property type="entry name" value="PDZ_3"/>
    <property type="match status" value="1"/>
</dbReference>
<evidence type="ECO:0000256" key="4">
    <source>
        <dbReference type="ARBA" id="ARBA00022825"/>
    </source>
</evidence>
<keyword evidence="3" id="KW-0378">Hydrolase</keyword>
<dbReference type="Gene3D" id="2.40.10.120">
    <property type="match status" value="1"/>
</dbReference>
<dbReference type="Gene3D" id="3.20.190.20">
    <property type="match status" value="1"/>
</dbReference>
<dbReference type="InterPro" id="IPR001940">
    <property type="entry name" value="Peptidase_S1C"/>
</dbReference>
<feature type="region of interest" description="Disordered" evidence="5">
    <location>
        <begin position="1"/>
        <end position="48"/>
    </location>
</feature>